<dbReference type="PANTHER" id="PTHR12471:SF7">
    <property type="entry name" value="V-TYPE PROTON ATPASE SUBUNIT S1"/>
    <property type="match status" value="1"/>
</dbReference>
<dbReference type="GO" id="GO:0030641">
    <property type="term" value="P:regulation of cellular pH"/>
    <property type="evidence" value="ECO:0007669"/>
    <property type="project" value="TreeGrafter"/>
</dbReference>
<comment type="caution">
    <text evidence="9">The sequence shown here is derived from an EMBL/GenBank/DDBJ whole genome shotgun (WGS) entry which is preliminary data.</text>
</comment>
<feature type="domain" description="V-type proton ATPase subunit S1/VOA1 transmembrane" evidence="8">
    <location>
        <begin position="305"/>
        <end position="343"/>
    </location>
</feature>
<dbReference type="EMBL" id="CAVLEF010000240">
    <property type="protein sequence ID" value="CAK1553818.1"/>
    <property type="molecule type" value="Genomic_DNA"/>
</dbReference>
<dbReference type="PANTHER" id="PTHR12471">
    <property type="entry name" value="VACUOLAR ATP SYNTHASE SUBUNIT S1"/>
    <property type="match status" value="1"/>
</dbReference>
<evidence type="ECO:0000259" key="8">
    <source>
        <dbReference type="Pfam" id="PF20520"/>
    </source>
</evidence>
<dbReference type="GO" id="GO:0001671">
    <property type="term" value="F:ATPase activator activity"/>
    <property type="evidence" value="ECO:0007669"/>
    <property type="project" value="TreeGrafter"/>
</dbReference>
<organism evidence="9 10">
    <name type="scientific">Leptosia nina</name>
    <dbReference type="NCBI Taxonomy" id="320188"/>
    <lineage>
        <taxon>Eukaryota</taxon>
        <taxon>Metazoa</taxon>
        <taxon>Ecdysozoa</taxon>
        <taxon>Arthropoda</taxon>
        <taxon>Hexapoda</taxon>
        <taxon>Insecta</taxon>
        <taxon>Pterygota</taxon>
        <taxon>Neoptera</taxon>
        <taxon>Endopterygota</taxon>
        <taxon>Lepidoptera</taxon>
        <taxon>Glossata</taxon>
        <taxon>Ditrysia</taxon>
        <taxon>Papilionoidea</taxon>
        <taxon>Pieridae</taxon>
        <taxon>Pierinae</taxon>
        <taxon>Leptosia</taxon>
    </lineage>
</organism>
<evidence type="ECO:0000256" key="7">
    <source>
        <dbReference type="SAM" id="SignalP"/>
    </source>
</evidence>
<keyword evidence="5 6" id="KW-0472">Membrane</keyword>
<keyword evidence="7" id="KW-0732">Signal</keyword>
<comment type="similarity">
    <text evidence="2">Belongs to the vacuolar ATPase subunit S1 family.</text>
</comment>
<comment type="subcellular location">
    <subcellularLocation>
        <location evidence="1">Membrane</location>
        <topology evidence="1">Single-pass membrane protein</topology>
    </subcellularLocation>
</comment>
<evidence type="ECO:0000256" key="4">
    <source>
        <dbReference type="ARBA" id="ARBA00022989"/>
    </source>
</evidence>
<dbReference type="Pfam" id="PF20520">
    <property type="entry name" value="Ac45-VOA1_TM"/>
    <property type="match status" value="1"/>
</dbReference>
<dbReference type="AlphaFoldDB" id="A0AAV1JW96"/>
<keyword evidence="10" id="KW-1185">Reference proteome</keyword>
<dbReference type="InterPro" id="IPR046756">
    <property type="entry name" value="VAS1/VOA1_TM"/>
</dbReference>
<evidence type="ECO:0000256" key="2">
    <source>
        <dbReference type="ARBA" id="ARBA00009037"/>
    </source>
</evidence>
<dbReference type="InterPro" id="IPR008388">
    <property type="entry name" value="Ac45_acc_su"/>
</dbReference>
<evidence type="ECO:0000256" key="6">
    <source>
        <dbReference type="SAM" id="Phobius"/>
    </source>
</evidence>
<dbReference type="GO" id="GO:0033176">
    <property type="term" value="C:proton-transporting V-type ATPase complex"/>
    <property type="evidence" value="ECO:0007669"/>
    <property type="project" value="TreeGrafter"/>
</dbReference>
<protein>
    <recommendedName>
        <fullName evidence="8">V-type proton ATPase subunit S1/VOA1 transmembrane domain-containing protein</fullName>
    </recommendedName>
</protein>
<keyword evidence="3 6" id="KW-0812">Transmembrane</keyword>
<evidence type="ECO:0000256" key="5">
    <source>
        <dbReference type="ARBA" id="ARBA00023136"/>
    </source>
</evidence>
<proteinExistence type="inferred from homology"/>
<evidence type="ECO:0000313" key="9">
    <source>
        <dbReference type="EMBL" id="CAK1553818.1"/>
    </source>
</evidence>
<dbReference type="Proteomes" id="UP001497472">
    <property type="component" value="Unassembled WGS sequence"/>
</dbReference>
<accession>A0AAV1JW96</accession>
<keyword evidence="4 6" id="KW-1133">Transmembrane helix</keyword>
<evidence type="ECO:0000256" key="1">
    <source>
        <dbReference type="ARBA" id="ARBA00004167"/>
    </source>
</evidence>
<feature type="chain" id="PRO_5043326189" description="V-type proton ATPase subunit S1/VOA1 transmembrane domain-containing protein" evidence="7">
    <location>
        <begin position="20"/>
        <end position="356"/>
    </location>
</feature>
<feature type="transmembrane region" description="Helical" evidence="6">
    <location>
        <begin position="311"/>
        <end position="335"/>
    </location>
</feature>
<reference evidence="9 10" key="1">
    <citation type="submission" date="2023-11" db="EMBL/GenBank/DDBJ databases">
        <authorList>
            <person name="Okamura Y."/>
        </authorList>
    </citation>
    <scope>NUCLEOTIDE SEQUENCE [LARGE SCALE GENOMIC DNA]</scope>
</reference>
<evidence type="ECO:0000256" key="3">
    <source>
        <dbReference type="ARBA" id="ARBA00022692"/>
    </source>
</evidence>
<name>A0AAV1JW96_9NEOP</name>
<sequence length="356" mass="40233">MWIFTALLYITFHIHFGNANTVPVFVLDYESVLPQIDLEPNPFSKVDPNIFLDVIHETLKDDKIVVIFIEELLSTEDISIKDEHGSPFYNLKRGILNGKVKYFPKVVEPYKALKQVFQHRKFNVFHITSASNKIQIHNGRQKHFYIYFKDVLNETRANALRRHDLVMNEVYSVIKSIATGPVVAFYTGKINPIVIKKMNFLPIKPTSVRRPPGVTITSTGGLFRLIESVGLLEMGEEVGRTKLGVSVPWNHSYVCGEPLILVNTRDGSSVIISQYQIQPFHTDLVLRNASSGSQHCFGPAIHCGPYFNAQILSGLLVTFLFLGIITYGITTLYGCNSNDRYDNPQGKPLVIMADHH</sequence>
<evidence type="ECO:0000313" key="10">
    <source>
        <dbReference type="Proteomes" id="UP001497472"/>
    </source>
</evidence>
<feature type="signal peptide" evidence="7">
    <location>
        <begin position="1"/>
        <end position="19"/>
    </location>
</feature>
<gene>
    <name evidence="9" type="ORF">LNINA_LOCUS12786</name>
</gene>